<feature type="domain" description="Glycosyl transferase family 28 C-terminal" evidence="1">
    <location>
        <begin position="105"/>
        <end position="239"/>
    </location>
</feature>
<organism evidence="2 3">
    <name type="scientific">Candidatus Uhrbacteria bacterium GW2011_GWA2_52_8d</name>
    <dbReference type="NCBI Taxonomy" id="1618979"/>
    <lineage>
        <taxon>Bacteria</taxon>
        <taxon>Candidatus Uhriibacteriota</taxon>
    </lineage>
</organism>
<dbReference type="PANTHER" id="PTHR21015">
    <property type="entry name" value="UDP-N-ACETYLGLUCOSAMINE--N-ACETYLMURAMYL-(PENTAPEPTIDE) PYROPHOSPHORYL-UNDECAPRENOL N-ACETYLGLUCOSAMINE TRANSFERASE 1"/>
    <property type="match status" value="1"/>
</dbReference>
<accession>A0A0G2AID2</accession>
<dbReference type="Proteomes" id="UP000034054">
    <property type="component" value="Unassembled WGS sequence"/>
</dbReference>
<dbReference type="Pfam" id="PF04101">
    <property type="entry name" value="Glyco_tran_28_C"/>
    <property type="match status" value="1"/>
</dbReference>
<keyword evidence="2" id="KW-0328">Glycosyltransferase</keyword>
<evidence type="ECO:0000259" key="1">
    <source>
        <dbReference type="Pfam" id="PF04101"/>
    </source>
</evidence>
<dbReference type="PANTHER" id="PTHR21015:SF22">
    <property type="entry name" value="GLYCOSYLTRANSFERASE"/>
    <property type="match status" value="1"/>
</dbReference>
<protein>
    <submittedName>
        <fullName evidence="2">UDP-diphospho-muramoylpentapeptide beta-N-acetylglucosaminyltransferase</fullName>
    </submittedName>
</protein>
<evidence type="ECO:0000313" key="2">
    <source>
        <dbReference type="EMBL" id="KKW32339.1"/>
    </source>
</evidence>
<dbReference type="AlphaFoldDB" id="A0A0G2AID2"/>
<dbReference type="Gene3D" id="3.40.50.2000">
    <property type="entry name" value="Glycogen Phosphorylase B"/>
    <property type="match status" value="2"/>
</dbReference>
<sequence>MDVLPCFLESDPDFASAGGYTAVPVIYAAKLLGVPVWVHHQDVELTRTTKLTVPFADLVTVAWERNRNELGDRVKLVGNPVRESVLHGSRDRAYEEFKINCKKPTVLVMGGGTGSVWINEVVDEIVGELIVQANVIHLTGSGKRIDSKHPDHHVREFVDPEMADALAVSDVVVCRAGLATITELAALSKVAVMIPLPNSPQEANGQMVEDACVLLDQRHVSSTQLLESIEALLNDKQHRRDLGVKMHNKLRTDVADEMVEMLTRILVD</sequence>
<keyword evidence="2" id="KW-0808">Transferase</keyword>
<dbReference type="EMBL" id="LCRH01000032">
    <property type="protein sequence ID" value="KKW32339.1"/>
    <property type="molecule type" value="Genomic_DNA"/>
</dbReference>
<comment type="caution">
    <text evidence="2">The sequence shown here is derived from an EMBL/GenBank/DDBJ whole genome shotgun (WGS) entry which is preliminary data.</text>
</comment>
<dbReference type="CDD" id="cd03785">
    <property type="entry name" value="GT28_MurG"/>
    <property type="match status" value="1"/>
</dbReference>
<reference evidence="2 3" key="1">
    <citation type="journal article" date="2015" name="Nature">
        <title>rRNA introns, odd ribosomes, and small enigmatic genomes across a large radiation of phyla.</title>
        <authorList>
            <person name="Brown C.T."/>
            <person name="Hug L.A."/>
            <person name="Thomas B.C."/>
            <person name="Sharon I."/>
            <person name="Castelle C.J."/>
            <person name="Singh A."/>
            <person name="Wilkins M.J."/>
            <person name="Williams K.H."/>
            <person name="Banfield J.F."/>
        </authorList>
    </citation>
    <scope>NUCLEOTIDE SEQUENCE [LARGE SCALE GENOMIC DNA]</scope>
</reference>
<name>A0A0G2AID2_9BACT</name>
<proteinExistence type="predicted"/>
<dbReference type="GO" id="GO:0016758">
    <property type="term" value="F:hexosyltransferase activity"/>
    <property type="evidence" value="ECO:0007669"/>
    <property type="project" value="InterPro"/>
</dbReference>
<gene>
    <name evidence="2" type="ORF">UY76_C0032G0010</name>
</gene>
<dbReference type="InterPro" id="IPR007235">
    <property type="entry name" value="Glyco_trans_28_C"/>
</dbReference>
<evidence type="ECO:0000313" key="3">
    <source>
        <dbReference type="Proteomes" id="UP000034054"/>
    </source>
</evidence>
<dbReference type="SUPFAM" id="SSF53756">
    <property type="entry name" value="UDP-Glycosyltransferase/glycogen phosphorylase"/>
    <property type="match status" value="1"/>
</dbReference>